<comment type="subcellular location">
    <subcellularLocation>
        <location evidence="1">Membrane</location>
        <topology evidence="1">Multi-pass membrane protein</topology>
    </subcellularLocation>
</comment>
<dbReference type="GO" id="GO:0015141">
    <property type="term" value="F:succinate transmembrane transporter activity"/>
    <property type="evidence" value="ECO:0007669"/>
    <property type="project" value="UniProtKB-ARBA"/>
</dbReference>
<feature type="transmembrane region" description="Helical" evidence="7">
    <location>
        <begin position="414"/>
        <end position="433"/>
    </location>
</feature>
<dbReference type="PANTHER" id="PTHR10283:SF82">
    <property type="entry name" value="SOLUTE CARRIER FAMILY 13 MEMBER 2"/>
    <property type="match status" value="1"/>
</dbReference>
<keyword evidence="3" id="KW-0813">Transport</keyword>
<evidence type="ECO:0000256" key="7">
    <source>
        <dbReference type="SAM" id="Phobius"/>
    </source>
</evidence>
<evidence type="ECO:0008006" key="10">
    <source>
        <dbReference type="Google" id="ProtNLM"/>
    </source>
</evidence>
<evidence type="ECO:0000256" key="1">
    <source>
        <dbReference type="ARBA" id="ARBA00004141"/>
    </source>
</evidence>
<evidence type="ECO:0000313" key="8">
    <source>
        <dbReference type="EMBL" id="PVD33366.1"/>
    </source>
</evidence>
<dbReference type="InterPro" id="IPR031312">
    <property type="entry name" value="Na/sul_symport_CS"/>
</dbReference>
<keyword evidence="4 7" id="KW-0812">Transmembrane</keyword>
<comment type="caution">
    <text evidence="8">The sequence shown here is derived from an EMBL/GenBank/DDBJ whole genome shotgun (WGS) entry which is preliminary data.</text>
</comment>
<dbReference type="Pfam" id="PF00939">
    <property type="entry name" value="Na_sulph_symp"/>
    <property type="match status" value="2"/>
</dbReference>
<sequence>MIHRIDVHTFTRCSHVNEAKCAYALALMAVYWLTEALPLPVTALLPVVLFPLLGVMPVAAVCKNYIKDASMFGIGGLTFAIAIESSNLHKRIALRILLLMGSDPMWLMLGFMLPTWFMSMWVSNTSSTALMIPVVTAVLDQLKDTRFQSTPPSAGVCLIPRHDDAVHLPKDGTGNAPTPMSLVASPARYKRICKGMSLCIAYAANIGGTGSLSGTSPNLIMQGQAQGLFQEYGLDSGVNFTSWIIFALPGSAICLFLTWMVLSCIFFGPRNCIKRSKSKVGETQIKNTIRQQYEKLGPVTFAEKVVMGHFLVLISLWVSRNPPETRGWGSLFPPGFVGDSAAAILVAVSLFVFPAERPQVFWWRKDDSVPRAVRSVMTWETLQKNYPWGVLLLLGGGYALASACEALNLGLNPLYLLFPCTIATSFAFMLPVATPPNTLVFSTGHLEVKDMVVAGFFVNILCVLVVNMAANTWGMAYFRFDVLPVEMRAAVNNSLRFTTGTSNESDLHSVTSRVLQPGI</sequence>
<keyword evidence="5 7" id="KW-1133">Transmembrane helix</keyword>
<feature type="transmembrane region" description="Helical" evidence="7">
    <location>
        <begin position="240"/>
        <end position="267"/>
    </location>
</feature>
<feature type="transmembrane region" description="Helical" evidence="7">
    <location>
        <begin position="92"/>
        <end position="113"/>
    </location>
</feature>
<protein>
    <recommendedName>
        <fullName evidence="10">Citrate transporter-like domain-containing protein</fullName>
    </recommendedName>
</protein>
<dbReference type="EMBL" id="PZQS01000003">
    <property type="protein sequence ID" value="PVD33366.1"/>
    <property type="molecule type" value="Genomic_DNA"/>
</dbReference>
<comment type="similarity">
    <text evidence="2">Belongs to the SLC13A/DASS transporter (TC 2.A.47) family. NADC subfamily.</text>
</comment>
<feature type="transmembrane region" description="Helical" evidence="7">
    <location>
        <begin position="21"/>
        <end position="37"/>
    </location>
</feature>
<dbReference type="InterPro" id="IPR001898">
    <property type="entry name" value="SLC13A/DASS"/>
</dbReference>
<dbReference type="GO" id="GO:0005886">
    <property type="term" value="C:plasma membrane"/>
    <property type="evidence" value="ECO:0007669"/>
    <property type="project" value="TreeGrafter"/>
</dbReference>
<evidence type="ECO:0000256" key="6">
    <source>
        <dbReference type="ARBA" id="ARBA00023136"/>
    </source>
</evidence>
<evidence type="ECO:0000256" key="4">
    <source>
        <dbReference type="ARBA" id="ARBA00022692"/>
    </source>
</evidence>
<keyword evidence="6 7" id="KW-0472">Membrane</keyword>
<dbReference type="PANTHER" id="PTHR10283">
    <property type="entry name" value="SOLUTE CARRIER FAMILY 13 MEMBER"/>
    <property type="match status" value="1"/>
</dbReference>
<proteinExistence type="inferred from homology"/>
<feature type="transmembrane region" description="Helical" evidence="7">
    <location>
        <begin position="198"/>
        <end position="220"/>
    </location>
</feature>
<dbReference type="AlphaFoldDB" id="A0A2T7PIV5"/>
<feature type="transmembrane region" description="Helical" evidence="7">
    <location>
        <begin position="119"/>
        <end position="139"/>
    </location>
</feature>
<dbReference type="PROSITE" id="PS01271">
    <property type="entry name" value="NA_SULFATE"/>
    <property type="match status" value="1"/>
</dbReference>
<feature type="transmembrane region" description="Helical" evidence="7">
    <location>
        <begin position="43"/>
        <end position="62"/>
    </location>
</feature>
<accession>A0A2T7PIV5</accession>
<gene>
    <name evidence="8" type="ORF">C0Q70_04620</name>
</gene>
<dbReference type="Proteomes" id="UP000245119">
    <property type="component" value="Linkage Group LG3"/>
</dbReference>
<evidence type="ECO:0000256" key="5">
    <source>
        <dbReference type="ARBA" id="ARBA00022989"/>
    </source>
</evidence>
<reference evidence="8 9" key="1">
    <citation type="submission" date="2018-04" db="EMBL/GenBank/DDBJ databases">
        <title>The genome of golden apple snail Pomacea canaliculata provides insight into stress tolerance and invasive adaptation.</title>
        <authorList>
            <person name="Liu C."/>
            <person name="Liu B."/>
            <person name="Ren Y."/>
            <person name="Zhang Y."/>
            <person name="Wang H."/>
            <person name="Li S."/>
            <person name="Jiang F."/>
            <person name="Yin L."/>
            <person name="Zhang G."/>
            <person name="Qian W."/>
            <person name="Fan W."/>
        </authorList>
    </citation>
    <scope>NUCLEOTIDE SEQUENCE [LARGE SCALE GENOMIC DNA]</scope>
    <source>
        <strain evidence="8">SZHN2017</strain>
        <tissue evidence="8">Muscle</tissue>
    </source>
</reference>
<evidence type="ECO:0000256" key="3">
    <source>
        <dbReference type="ARBA" id="ARBA00022448"/>
    </source>
</evidence>
<feature type="transmembrane region" description="Helical" evidence="7">
    <location>
        <begin position="453"/>
        <end position="478"/>
    </location>
</feature>
<name>A0A2T7PIV5_POMCA</name>
<evidence type="ECO:0000256" key="2">
    <source>
        <dbReference type="ARBA" id="ARBA00006772"/>
    </source>
</evidence>
<feature type="transmembrane region" description="Helical" evidence="7">
    <location>
        <begin position="336"/>
        <end position="355"/>
    </location>
</feature>
<evidence type="ECO:0000313" key="9">
    <source>
        <dbReference type="Proteomes" id="UP000245119"/>
    </source>
</evidence>
<dbReference type="OrthoDB" id="6493944at2759"/>
<keyword evidence="9" id="KW-1185">Reference proteome</keyword>
<organism evidence="8 9">
    <name type="scientific">Pomacea canaliculata</name>
    <name type="common">Golden apple snail</name>
    <dbReference type="NCBI Taxonomy" id="400727"/>
    <lineage>
        <taxon>Eukaryota</taxon>
        <taxon>Metazoa</taxon>
        <taxon>Spiralia</taxon>
        <taxon>Lophotrochozoa</taxon>
        <taxon>Mollusca</taxon>
        <taxon>Gastropoda</taxon>
        <taxon>Caenogastropoda</taxon>
        <taxon>Architaenioglossa</taxon>
        <taxon>Ampullarioidea</taxon>
        <taxon>Ampullariidae</taxon>
        <taxon>Pomacea</taxon>
    </lineage>
</organism>